<proteinExistence type="predicted"/>
<evidence type="ECO:0000313" key="2">
    <source>
        <dbReference type="Proteomes" id="UP001652395"/>
    </source>
</evidence>
<comment type="caution">
    <text evidence="1">The sequence shown here is derived from an EMBL/GenBank/DDBJ whole genome shotgun (WGS) entry which is preliminary data.</text>
</comment>
<evidence type="ECO:0000313" key="1">
    <source>
        <dbReference type="EMBL" id="MCU6798852.1"/>
    </source>
</evidence>
<dbReference type="EMBL" id="JAOQJF010000004">
    <property type="protein sequence ID" value="MCU6798852.1"/>
    <property type="molecule type" value="Genomic_DNA"/>
</dbReference>
<protein>
    <submittedName>
        <fullName evidence="1">Uncharacterized protein</fullName>
    </submittedName>
</protein>
<gene>
    <name evidence="1" type="ORF">OCV69_02700</name>
</gene>
<sequence length="55" mass="6116">MSKETKKDLGKIEDLEKIVVKFRNLPRNEQAMVSGFIAGLEAQKALNSEPEKKGA</sequence>
<name>A0ABT2UYC5_9FIRM</name>
<organism evidence="1 2">
    <name type="scientific">Alitiscatomonas aceti</name>
    <dbReference type="NCBI Taxonomy" id="2981724"/>
    <lineage>
        <taxon>Bacteria</taxon>
        <taxon>Bacillati</taxon>
        <taxon>Bacillota</taxon>
        <taxon>Clostridia</taxon>
        <taxon>Lachnospirales</taxon>
        <taxon>Lachnospiraceae</taxon>
        <taxon>Alitiscatomonas</taxon>
    </lineage>
</organism>
<dbReference type="RefSeq" id="WP_262562950.1">
    <property type="nucleotide sequence ID" value="NZ_JAOQJF010000004.1"/>
</dbReference>
<reference evidence="1 2" key="1">
    <citation type="journal article" date="2021" name="ISME Commun">
        <title>Automated analysis of genomic sequences facilitates high-throughput and comprehensive description of bacteria.</title>
        <authorList>
            <person name="Hitch T.C.A."/>
        </authorList>
    </citation>
    <scope>NUCLEOTIDE SEQUENCE [LARGE SCALE GENOMIC DNA]</scope>
    <source>
        <strain evidence="2">f_CCE</strain>
    </source>
</reference>
<dbReference type="Proteomes" id="UP001652395">
    <property type="component" value="Unassembled WGS sequence"/>
</dbReference>
<keyword evidence="2" id="KW-1185">Reference proteome</keyword>
<accession>A0ABT2UYC5</accession>